<feature type="domain" description="Subtelomeric hrmA-associated cluster protein AFUB-079030/YDR124W-like helical bundle" evidence="1">
    <location>
        <begin position="82"/>
        <end position="203"/>
    </location>
</feature>
<dbReference type="GeneID" id="11501815"/>
<proteinExistence type="predicted"/>
<dbReference type="RefSeq" id="XP_003682431.1">
    <property type="nucleotide sequence ID" value="XM_003682383.1"/>
</dbReference>
<dbReference type="InterPro" id="IPR047092">
    <property type="entry name" value="AFUB_07903/YDR124W-like_hel"/>
</dbReference>
<organism evidence="2 3">
    <name type="scientific">Torulaspora delbrueckii</name>
    <name type="common">Yeast</name>
    <name type="synonym">Candida colliculosa</name>
    <dbReference type="NCBI Taxonomy" id="4950"/>
    <lineage>
        <taxon>Eukaryota</taxon>
        <taxon>Fungi</taxon>
        <taxon>Dikarya</taxon>
        <taxon>Ascomycota</taxon>
        <taxon>Saccharomycotina</taxon>
        <taxon>Saccharomycetes</taxon>
        <taxon>Saccharomycetales</taxon>
        <taxon>Saccharomycetaceae</taxon>
        <taxon>Torulaspora</taxon>
    </lineage>
</organism>
<reference evidence="2 3" key="1">
    <citation type="journal article" date="2011" name="Proc. Natl. Acad. Sci. U.S.A.">
        <title>Evolutionary erosion of yeast sex chromosomes by mating-type switching accidents.</title>
        <authorList>
            <person name="Gordon J.L."/>
            <person name="Armisen D."/>
            <person name="Proux-Wera E."/>
            <person name="Oheigeartaigh S.S."/>
            <person name="Byrne K.P."/>
            <person name="Wolfe K.H."/>
        </authorList>
    </citation>
    <scope>NUCLEOTIDE SEQUENCE [LARGE SCALE GENOMIC DNA]</scope>
    <source>
        <strain evidence="3">ATCC 10662 / CBS 1146 / NBRC 0425 / NCYC 2629 / NRRL Y-866</strain>
    </source>
</reference>
<evidence type="ECO:0000259" key="1">
    <source>
        <dbReference type="Pfam" id="PF11001"/>
    </source>
</evidence>
<dbReference type="PANTHER" id="PTHR36102">
    <property type="entry name" value="CHROMOSOME 10, WHOLE GENOME SHOTGUN SEQUENCE"/>
    <property type="match status" value="1"/>
</dbReference>
<keyword evidence="3" id="KW-1185">Reference proteome</keyword>
<dbReference type="InParanoid" id="G8ZX76"/>
<dbReference type="EMBL" id="HE616747">
    <property type="protein sequence ID" value="CCE93220.1"/>
    <property type="molecule type" value="Genomic_DNA"/>
</dbReference>
<sequence>MDRFTDVLASLEKEGYDFSVFVKERDKDGNFGTVKFSYAYVTPAAEQILPLSVWDLVEDESIFKAEKQRTRGHKLIVLPLKSRCYVEEYLDAAFNYLRQVPCKSIAKVWIKVIEPRKKTKYPYIKGELTKPDWWPREVQHREPDHLQKEDRLRLMSSIILEVLPQLKDNKIMDELCRTTLALCLFKNEPHKELVIKSIFEISRAMCDDTAETIEVMDLTYLRPRSKLTQLKGFKKAGKPCKIGRGTCANRLIDCPPKELKVRSPFESLPTPTLADMLVTNDPGLLDLLELSVGEANYDLDPPSANKHRGEIF</sequence>
<dbReference type="HOGENOM" id="CLU_054253_0_0_1"/>
<dbReference type="eggNOG" id="ENOG502S0ES">
    <property type="taxonomic scope" value="Eukaryota"/>
</dbReference>
<dbReference type="KEGG" id="tdl:TDEL_0F04090"/>
<dbReference type="Pfam" id="PF11001">
    <property type="entry name" value="AFUB_07903_YDR124W_hel"/>
    <property type="match status" value="1"/>
</dbReference>
<name>G8ZX76_TORDE</name>
<dbReference type="GO" id="GO:0005739">
    <property type="term" value="C:mitochondrion"/>
    <property type="evidence" value="ECO:0007669"/>
    <property type="project" value="EnsemblFungi"/>
</dbReference>
<evidence type="ECO:0000313" key="2">
    <source>
        <dbReference type="EMBL" id="CCE93220.1"/>
    </source>
</evidence>
<accession>G8ZX76</accession>
<dbReference type="FunCoup" id="G8ZX76">
    <property type="interactions" value="65"/>
</dbReference>
<dbReference type="PANTHER" id="PTHR36102:SF1">
    <property type="entry name" value="YDR124W-LIKE HELICAL BUNDLE DOMAIN-CONTAINING PROTEIN"/>
    <property type="match status" value="1"/>
</dbReference>
<protein>
    <recommendedName>
        <fullName evidence="1">Subtelomeric hrmA-associated cluster protein AFUB-079030/YDR124W-like helical bundle domain-containing protein</fullName>
    </recommendedName>
</protein>
<dbReference type="Proteomes" id="UP000005627">
    <property type="component" value="Chromosome 6"/>
</dbReference>
<dbReference type="OrthoDB" id="5338458at2759"/>
<gene>
    <name evidence="2" type="primary">TDEL0F04090</name>
    <name evidence="2" type="ORF">TDEL_0F04090</name>
</gene>
<dbReference type="InterPro" id="IPR021264">
    <property type="entry name" value="AFUB_079030/YDR124W-like"/>
</dbReference>
<evidence type="ECO:0000313" key="3">
    <source>
        <dbReference type="Proteomes" id="UP000005627"/>
    </source>
</evidence>
<dbReference type="AlphaFoldDB" id="G8ZX76"/>